<proteinExistence type="inferred from homology"/>
<keyword evidence="2 6" id="KW-0223">Dioxygenase</keyword>
<dbReference type="GO" id="GO:0018578">
    <property type="term" value="F:protocatechuate 3,4-dioxygenase activity"/>
    <property type="evidence" value="ECO:0007669"/>
    <property type="project" value="InterPro"/>
</dbReference>
<keyword evidence="3" id="KW-0560">Oxidoreductase</keyword>
<dbReference type="InterPro" id="IPR000627">
    <property type="entry name" value="Intradiol_dOase_C"/>
</dbReference>
<dbReference type="EMBL" id="VXMH01000104">
    <property type="protein sequence ID" value="MYC97109.1"/>
    <property type="molecule type" value="Genomic_DNA"/>
</dbReference>
<dbReference type="PANTHER" id="PTHR33711:SF10">
    <property type="entry name" value="INTRADIOL RING-CLEAVAGE DIOXYGENASES DOMAIN-CONTAINING PROTEIN"/>
    <property type="match status" value="1"/>
</dbReference>
<organism evidence="6">
    <name type="scientific">Caldilineaceae bacterium SB0661_bin_32</name>
    <dbReference type="NCBI Taxonomy" id="2605255"/>
    <lineage>
        <taxon>Bacteria</taxon>
        <taxon>Bacillati</taxon>
        <taxon>Chloroflexota</taxon>
        <taxon>Caldilineae</taxon>
        <taxon>Caldilineales</taxon>
        <taxon>Caldilineaceae</taxon>
    </lineage>
</organism>
<protein>
    <submittedName>
        <fullName evidence="6">Intradiol ring-cleavage dioxygenase</fullName>
    </submittedName>
</protein>
<reference evidence="6" key="1">
    <citation type="submission" date="2019-09" db="EMBL/GenBank/DDBJ databases">
        <title>Characterisation of the sponge microbiome using genome-centric metagenomics.</title>
        <authorList>
            <person name="Engelberts J.P."/>
            <person name="Robbins S.J."/>
            <person name="De Goeij J.M."/>
            <person name="Aranda M."/>
            <person name="Bell S.C."/>
            <person name="Webster N.S."/>
        </authorList>
    </citation>
    <scope>NUCLEOTIDE SEQUENCE</scope>
    <source>
        <strain evidence="6">SB0661_bin_32</strain>
    </source>
</reference>
<comment type="similarity">
    <text evidence="1">Belongs to the intradiol ring-cleavage dioxygenase family.</text>
</comment>
<comment type="caution">
    <text evidence="6">The sequence shown here is derived from an EMBL/GenBank/DDBJ whole genome shotgun (WGS) entry which is preliminary data.</text>
</comment>
<gene>
    <name evidence="6" type="ORF">F4X14_19295</name>
</gene>
<name>A0A6B1DBZ7_9CHLR</name>
<dbReference type="PROSITE" id="PS00083">
    <property type="entry name" value="INTRADIOL_DIOXYGENAS"/>
    <property type="match status" value="1"/>
</dbReference>
<dbReference type="InterPro" id="IPR015889">
    <property type="entry name" value="Intradiol_dOase_core"/>
</dbReference>
<dbReference type="SUPFAM" id="SSF49482">
    <property type="entry name" value="Aromatic compound dioxygenase"/>
    <property type="match status" value="1"/>
</dbReference>
<evidence type="ECO:0000256" key="1">
    <source>
        <dbReference type="ARBA" id="ARBA00007825"/>
    </source>
</evidence>
<feature type="domain" description="Intradiol ring-cleavage dioxygenases" evidence="5">
    <location>
        <begin position="113"/>
        <end position="141"/>
    </location>
</feature>
<feature type="chain" id="PRO_5025591752" evidence="4">
    <location>
        <begin position="22"/>
        <end position="257"/>
    </location>
</feature>
<feature type="signal peptide" evidence="4">
    <location>
        <begin position="1"/>
        <end position="21"/>
    </location>
</feature>
<keyword evidence="4" id="KW-0732">Signal</keyword>
<dbReference type="Pfam" id="PF00775">
    <property type="entry name" value="Dioxygenase_C"/>
    <property type="match status" value="1"/>
</dbReference>
<dbReference type="Gene3D" id="2.60.130.10">
    <property type="entry name" value="Aromatic compound dioxygenase"/>
    <property type="match status" value="1"/>
</dbReference>
<evidence type="ECO:0000256" key="3">
    <source>
        <dbReference type="ARBA" id="ARBA00023002"/>
    </source>
</evidence>
<dbReference type="InterPro" id="IPR039387">
    <property type="entry name" value="3_4-PCD"/>
</dbReference>
<evidence type="ECO:0000313" key="6">
    <source>
        <dbReference type="EMBL" id="MYC97109.1"/>
    </source>
</evidence>
<evidence type="ECO:0000256" key="2">
    <source>
        <dbReference type="ARBA" id="ARBA00022964"/>
    </source>
</evidence>
<dbReference type="GO" id="GO:0008199">
    <property type="term" value="F:ferric iron binding"/>
    <property type="evidence" value="ECO:0007669"/>
    <property type="project" value="InterPro"/>
</dbReference>
<accession>A0A6B1DBZ7</accession>
<sequence length="257" mass="27926">MNQRPLYCILLAAALAAMSLAACTSTEISAEPGIQAPQAVPAQVDVTASQEEGDLEEVSVEQDPSELKIEIEYFTPSQTEGPFYPVQMPNDRDSDLVVVEGAEGRAAGEILVFEGTLYDGSGRPVPGAVIEIWQTDDNGIYMHPGDSDSSRRDVNFQSYGESETGADGRYSFRTIMPGAYNPRPRHIHVKVRMDGRELLTTQFYFSNDPNAGSDQIFAGAGEEVSALIMEIEEGRDSEGTSVLIGQRDIVLRAVLSE</sequence>
<dbReference type="PANTHER" id="PTHR33711">
    <property type="entry name" value="DIOXYGENASE, PUTATIVE (AFU_ORTHOLOGUE AFUA_2G02910)-RELATED"/>
    <property type="match status" value="1"/>
</dbReference>
<evidence type="ECO:0000256" key="4">
    <source>
        <dbReference type="SAM" id="SignalP"/>
    </source>
</evidence>
<dbReference type="AlphaFoldDB" id="A0A6B1DBZ7"/>
<dbReference type="CDD" id="cd03459">
    <property type="entry name" value="3_4-PCD"/>
    <property type="match status" value="1"/>
</dbReference>
<dbReference type="InterPro" id="IPR050770">
    <property type="entry name" value="Intradiol_RC_Dioxygenase"/>
</dbReference>
<evidence type="ECO:0000259" key="5">
    <source>
        <dbReference type="PROSITE" id="PS00083"/>
    </source>
</evidence>
<dbReference type="PROSITE" id="PS51257">
    <property type="entry name" value="PROKAR_LIPOPROTEIN"/>
    <property type="match status" value="1"/>
</dbReference>